<evidence type="ECO:0000256" key="1">
    <source>
        <dbReference type="ARBA" id="ARBA00021292"/>
    </source>
</evidence>
<feature type="domain" description="Glycosyltransferase subfamily 4-like N-terminal" evidence="5">
    <location>
        <begin position="18"/>
        <end position="190"/>
    </location>
</feature>
<gene>
    <name evidence="6" type="ORF">EDD32_0825</name>
</gene>
<keyword evidence="7" id="KW-1185">Reference proteome</keyword>
<organism evidence="6 7">
    <name type="scientific">Georgenia muralis</name>
    <dbReference type="NCBI Taxonomy" id="154117"/>
    <lineage>
        <taxon>Bacteria</taxon>
        <taxon>Bacillati</taxon>
        <taxon>Actinomycetota</taxon>
        <taxon>Actinomycetes</taxon>
        <taxon>Micrococcales</taxon>
        <taxon>Bogoriellaceae</taxon>
        <taxon>Georgenia</taxon>
    </lineage>
</organism>
<evidence type="ECO:0000259" key="5">
    <source>
        <dbReference type="Pfam" id="PF13439"/>
    </source>
</evidence>
<evidence type="ECO:0000313" key="7">
    <source>
        <dbReference type="Proteomes" id="UP000280726"/>
    </source>
</evidence>
<protein>
    <recommendedName>
        <fullName evidence="1">D-inositol 3-phosphate glycosyltransferase</fullName>
    </recommendedName>
</protein>
<comment type="caution">
    <text evidence="6">The sequence shown here is derived from an EMBL/GenBank/DDBJ whole genome shotgun (WGS) entry which is preliminary data.</text>
</comment>
<proteinExistence type="predicted"/>
<keyword evidence="2" id="KW-0328">Glycosyltransferase</keyword>
<dbReference type="InterPro" id="IPR001296">
    <property type="entry name" value="Glyco_trans_1"/>
</dbReference>
<dbReference type="RefSeq" id="WP_211338718.1">
    <property type="nucleotide sequence ID" value="NZ_RKRA01000001.1"/>
</dbReference>
<evidence type="ECO:0000313" key="6">
    <source>
        <dbReference type="EMBL" id="RPF26386.1"/>
    </source>
</evidence>
<reference evidence="6 7" key="1">
    <citation type="submission" date="2018-11" db="EMBL/GenBank/DDBJ databases">
        <title>Sequencing the genomes of 1000 actinobacteria strains.</title>
        <authorList>
            <person name="Klenk H.-P."/>
        </authorList>
    </citation>
    <scope>NUCLEOTIDE SEQUENCE [LARGE SCALE GENOMIC DNA]</scope>
    <source>
        <strain evidence="6 7">DSM 14418</strain>
    </source>
</reference>
<dbReference type="PANTHER" id="PTHR45947:SF3">
    <property type="entry name" value="SULFOQUINOVOSYL TRANSFERASE SQD2"/>
    <property type="match status" value="1"/>
</dbReference>
<dbReference type="EMBL" id="RKRA01000001">
    <property type="protein sequence ID" value="RPF26386.1"/>
    <property type="molecule type" value="Genomic_DNA"/>
</dbReference>
<dbReference type="Pfam" id="PF00534">
    <property type="entry name" value="Glycos_transf_1"/>
    <property type="match status" value="1"/>
</dbReference>
<dbReference type="CDD" id="cd03801">
    <property type="entry name" value="GT4_PimA-like"/>
    <property type="match status" value="1"/>
</dbReference>
<dbReference type="Gene3D" id="3.40.50.2000">
    <property type="entry name" value="Glycogen Phosphorylase B"/>
    <property type="match status" value="2"/>
</dbReference>
<dbReference type="AlphaFoldDB" id="A0A3N4Z3Y6"/>
<name>A0A3N4Z3Y6_9MICO</name>
<feature type="domain" description="Glycosyl transferase family 1" evidence="4">
    <location>
        <begin position="207"/>
        <end position="359"/>
    </location>
</feature>
<evidence type="ECO:0000259" key="4">
    <source>
        <dbReference type="Pfam" id="PF00534"/>
    </source>
</evidence>
<evidence type="ECO:0000256" key="2">
    <source>
        <dbReference type="ARBA" id="ARBA00022676"/>
    </source>
</evidence>
<dbReference type="InterPro" id="IPR050194">
    <property type="entry name" value="Glycosyltransferase_grp1"/>
</dbReference>
<dbReference type="SUPFAM" id="SSF53756">
    <property type="entry name" value="UDP-Glycosyltransferase/glycogen phosphorylase"/>
    <property type="match status" value="1"/>
</dbReference>
<dbReference type="InterPro" id="IPR028098">
    <property type="entry name" value="Glyco_trans_4-like_N"/>
</dbReference>
<dbReference type="GO" id="GO:1901137">
    <property type="term" value="P:carbohydrate derivative biosynthetic process"/>
    <property type="evidence" value="ECO:0007669"/>
    <property type="project" value="UniProtKB-ARBA"/>
</dbReference>
<sequence length="404" mass="43611">MRRPRRVALVSSSFAPYVGGVEEHTLHVAQELRSAGHQVAVWTVDRGESLGTRFVDGLEVRYLPCPQPAGSIGAVLRFLGTAPGAALRWLRAWRDLRPEVLHVQCFGPNGLYALALHLVARVPLVVSSHGETFADDHDVFSRSRLLRTGLIRSLRSASAVTGCSRLVVDDLAERFGAWGGVVVPNGVDLDGPGPGPRPGDAPRPAVDQLPTVFAVGRVERAKGFDLLLDAFARLQTPARLVIGGDGSELRALQVGVDARGLRSLVELPGRLNSDEVARQMTSAAVVVVPSRQEAFGIVVLEAWRAGTPLVATSLGGPGDLVEDGVDGLVVDPTDPAALANAIDSVLRDPALGRRLSGRGSERVHAYTWTRTRELYEAIYDRVLAPSRSPRPRPRRSIHWGRRWS</sequence>
<dbReference type="GO" id="GO:0016758">
    <property type="term" value="F:hexosyltransferase activity"/>
    <property type="evidence" value="ECO:0007669"/>
    <property type="project" value="TreeGrafter"/>
</dbReference>
<dbReference type="PANTHER" id="PTHR45947">
    <property type="entry name" value="SULFOQUINOVOSYL TRANSFERASE SQD2"/>
    <property type="match status" value="1"/>
</dbReference>
<dbReference type="Proteomes" id="UP000280726">
    <property type="component" value="Unassembled WGS sequence"/>
</dbReference>
<keyword evidence="3 6" id="KW-0808">Transferase</keyword>
<dbReference type="Pfam" id="PF13439">
    <property type="entry name" value="Glyco_transf_4"/>
    <property type="match status" value="1"/>
</dbReference>
<accession>A0A3N4Z3Y6</accession>
<evidence type="ECO:0000256" key="3">
    <source>
        <dbReference type="ARBA" id="ARBA00022679"/>
    </source>
</evidence>